<dbReference type="Proteomes" id="UP001597304">
    <property type="component" value="Unassembled WGS sequence"/>
</dbReference>
<name>A0ABW4KNZ9_9BURK</name>
<reference evidence="2" key="1">
    <citation type="journal article" date="2019" name="Int. J. Syst. Evol. Microbiol.">
        <title>The Global Catalogue of Microorganisms (GCM) 10K type strain sequencing project: providing services to taxonomists for standard genome sequencing and annotation.</title>
        <authorList>
            <consortium name="The Broad Institute Genomics Platform"/>
            <consortium name="The Broad Institute Genome Sequencing Center for Infectious Disease"/>
            <person name="Wu L."/>
            <person name="Ma J."/>
        </authorList>
    </citation>
    <scope>NUCLEOTIDE SEQUENCE [LARGE SCALE GENOMIC DNA]</scope>
    <source>
        <strain evidence="2">LMG 29247</strain>
    </source>
</reference>
<sequence length="124" mass="13835">MNEWIEWKEPFCPVFGTAMLEIRVQDGATFTALARDVRWDTARAVAYRHAVGLHPTQAVVQNPDSLQPFAIVAIVSPVDGRRYSLAEEAKQEALRLSEEKGYSYTVVQVLGEAKCHKSSEWVGG</sequence>
<dbReference type="RefSeq" id="WP_255507787.1">
    <property type="nucleotide sequence ID" value="NZ_JBHUEJ010000011.1"/>
</dbReference>
<evidence type="ECO:0000313" key="1">
    <source>
        <dbReference type="EMBL" id="MFD1709832.1"/>
    </source>
</evidence>
<dbReference type="EMBL" id="JBHUEJ010000011">
    <property type="protein sequence ID" value="MFD1709832.1"/>
    <property type="molecule type" value="Genomic_DNA"/>
</dbReference>
<accession>A0ABW4KNZ9</accession>
<keyword evidence="2" id="KW-1185">Reference proteome</keyword>
<gene>
    <name evidence="1" type="ORF">ACFSF0_04390</name>
</gene>
<evidence type="ECO:0000313" key="2">
    <source>
        <dbReference type="Proteomes" id="UP001597304"/>
    </source>
</evidence>
<organism evidence="1 2">
    <name type="scientific">Ottowia flava</name>
    <dbReference type="NCBI Taxonomy" id="2675430"/>
    <lineage>
        <taxon>Bacteria</taxon>
        <taxon>Pseudomonadati</taxon>
        <taxon>Pseudomonadota</taxon>
        <taxon>Betaproteobacteria</taxon>
        <taxon>Burkholderiales</taxon>
        <taxon>Comamonadaceae</taxon>
        <taxon>Ottowia</taxon>
    </lineage>
</organism>
<protein>
    <submittedName>
        <fullName evidence="1">Uncharacterized protein</fullName>
    </submittedName>
</protein>
<proteinExistence type="predicted"/>
<comment type="caution">
    <text evidence="1">The sequence shown here is derived from an EMBL/GenBank/DDBJ whole genome shotgun (WGS) entry which is preliminary data.</text>
</comment>